<organism evidence="12 13">
    <name type="scientific">Schaedlerella arabinosiphila</name>
    <dbReference type="NCBI Taxonomy" id="2044587"/>
    <lineage>
        <taxon>Bacteria</taxon>
        <taxon>Bacillati</taxon>
        <taxon>Bacillota</taxon>
        <taxon>Clostridia</taxon>
        <taxon>Lachnospirales</taxon>
        <taxon>Lachnospiraceae</taxon>
        <taxon>Schaedlerella</taxon>
    </lineage>
</organism>
<feature type="transmembrane region" description="Helical" evidence="9">
    <location>
        <begin position="48"/>
        <end position="66"/>
    </location>
</feature>
<dbReference type="Gene3D" id="3.30.565.10">
    <property type="entry name" value="Histidine kinase-like ATPase, C-terminal domain"/>
    <property type="match status" value="1"/>
</dbReference>
<dbReference type="InterPro" id="IPR036890">
    <property type="entry name" value="HATPase_C_sf"/>
</dbReference>
<feature type="domain" description="HAMP" evidence="11">
    <location>
        <begin position="231"/>
        <end position="283"/>
    </location>
</feature>
<comment type="caution">
    <text evidence="12">The sequence shown here is derived from an EMBL/GenBank/DDBJ whole genome shotgun (WGS) entry which is preliminary data.</text>
</comment>
<dbReference type="SMART" id="SM00304">
    <property type="entry name" value="HAMP"/>
    <property type="match status" value="1"/>
</dbReference>
<dbReference type="InterPro" id="IPR003660">
    <property type="entry name" value="HAMP_dom"/>
</dbReference>
<dbReference type="Pfam" id="PF06580">
    <property type="entry name" value="His_kinase"/>
    <property type="match status" value="1"/>
</dbReference>
<evidence type="ECO:0000313" key="13">
    <source>
        <dbReference type="Proteomes" id="UP000274920"/>
    </source>
</evidence>
<keyword evidence="9" id="KW-0812">Transmembrane</keyword>
<dbReference type="Pfam" id="PF00672">
    <property type="entry name" value="HAMP"/>
    <property type="match status" value="1"/>
</dbReference>
<dbReference type="PANTHER" id="PTHR34220">
    <property type="entry name" value="SENSOR HISTIDINE KINASE YPDA"/>
    <property type="match status" value="1"/>
</dbReference>
<dbReference type="CDD" id="cd06225">
    <property type="entry name" value="HAMP"/>
    <property type="match status" value="1"/>
</dbReference>
<evidence type="ECO:0000259" key="11">
    <source>
        <dbReference type="PROSITE" id="PS50885"/>
    </source>
</evidence>
<evidence type="ECO:0000256" key="3">
    <source>
        <dbReference type="ARBA" id="ARBA00012438"/>
    </source>
</evidence>
<dbReference type="SMART" id="SM00387">
    <property type="entry name" value="HATPase_c"/>
    <property type="match status" value="1"/>
</dbReference>
<dbReference type="Gene3D" id="6.10.340.10">
    <property type="match status" value="1"/>
</dbReference>
<dbReference type="InterPro" id="IPR010559">
    <property type="entry name" value="Sig_transdc_His_kin_internal"/>
</dbReference>
<accession>A0A426DM78</accession>
<evidence type="ECO:0000256" key="9">
    <source>
        <dbReference type="SAM" id="Phobius"/>
    </source>
</evidence>
<keyword evidence="8" id="KW-0175">Coiled coil</keyword>
<evidence type="ECO:0000256" key="7">
    <source>
        <dbReference type="ARBA" id="ARBA00023012"/>
    </source>
</evidence>
<keyword evidence="5" id="KW-0808">Transferase</keyword>
<keyword evidence="6 12" id="KW-0418">Kinase</keyword>
<dbReference type="InterPro" id="IPR050640">
    <property type="entry name" value="Bact_2-comp_sensor_kinase"/>
</dbReference>
<dbReference type="Pfam" id="PF02518">
    <property type="entry name" value="HATPase_c"/>
    <property type="match status" value="1"/>
</dbReference>
<dbReference type="SUPFAM" id="SSF55874">
    <property type="entry name" value="ATPase domain of HSP90 chaperone/DNA topoisomerase II/histidine kinase"/>
    <property type="match status" value="1"/>
</dbReference>
<protein>
    <recommendedName>
        <fullName evidence="3">histidine kinase</fullName>
        <ecNumber evidence="3">2.7.13.3</ecNumber>
    </recommendedName>
</protein>
<evidence type="ECO:0000313" key="12">
    <source>
        <dbReference type="EMBL" id="RRK33854.1"/>
    </source>
</evidence>
<reference evidence="12" key="1">
    <citation type="submission" date="2018-10" db="EMBL/GenBank/DDBJ databases">
        <title>Schaedlerella arabinophila gen. nov. sp. nov., isolated from the mouse intestinal tract and comparative analysis with the genome of the closely related altered Schaedler flora strain ASF502.</title>
        <authorList>
            <person name="Miyake S."/>
            <person name="Soh M."/>
            <person name="Seedorf H."/>
        </authorList>
    </citation>
    <scope>NUCLEOTIDE SEQUENCE [LARGE SCALE GENOMIC DNA]</scope>
    <source>
        <strain evidence="12">DSM 106076</strain>
    </source>
</reference>
<evidence type="ECO:0000259" key="10">
    <source>
        <dbReference type="PROSITE" id="PS50109"/>
    </source>
</evidence>
<comment type="catalytic activity">
    <reaction evidence="1">
        <text>ATP + protein L-histidine = ADP + protein N-phospho-L-histidine.</text>
        <dbReference type="EC" id="2.7.13.3"/>
    </reaction>
</comment>
<dbReference type="PROSITE" id="PS50109">
    <property type="entry name" value="HIS_KIN"/>
    <property type="match status" value="1"/>
</dbReference>
<dbReference type="EMBL" id="RHJS01000002">
    <property type="protein sequence ID" value="RRK33854.1"/>
    <property type="molecule type" value="Genomic_DNA"/>
</dbReference>
<keyword evidence="7" id="KW-0902">Two-component regulatory system</keyword>
<dbReference type="Proteomes" id="UP000274920">
    <property type="component" value="Unassembled WGS sequence"/>
</dbReference>
<evidence type="ECO:0000256" key="1">
    <source>
        <dbReference type="ARBA" id="ARBA00000085"/>
    </source>
</evidence>
<feature type="coiled-coil region" evidence="8">
    <location>
        <begin position="275"/>
        <end position="305"/>
    </location>
</feature>
<dbReference type="GO" id="GO:0016020">
    <property type="term" value="C:membrane"/>
    <property type="evidence" value="ECO:0007669"/>
    <property type="project" value="UniProtKB-SubCell"/>
</dbReference>
<keyword evidence="13" id="KW-1185">Reference proteome</keyword>
<feature type="domain" description="Histidine kinase" evidence="10">
    <location>
        <begin position="394"/>
        <end position="501"/>
    </location>
</feature>
<evidence type="ECO:0000256" key="2">
    <source>
        <dbReference type="ARBA" id="ARBA00004370"/>
    </source>
</evidence>
<dbReference type="InterPro" id="IPR003594">
    <property type="entry name" value="HATPase_dom"/>
</dbReference>
<evidence type="ECO:0000256" key="4">
    <source>
        <dbReference type="ARBA" id="ARBA00022553"/>
    </source>
</evidence>
<dbReference type="AlphaFoldDB" id="A0A426DM78"/>
<proteinExistence type="predicted"/>
<keyword evidence="9" id="KW-0472">Membrane</keyword>
<feature type="transmembrane region" description="Helical" evidence="9">
    <location>
        <begin position="208"/>
        <end position="229"/>
    </location>
</feature>
<name>A0A426DM78_9FIRM</name>
<dbReference type="RefSeq" id="WP_125129055.1">
    <property type="nucleotide sequence ID" value="NZ_RHJS01000002.1"/>
</dbReference>
<comment type="subcellular location">
    <subcellularLocation>
        <location evidence="2">Membrane</location>
    </subcellularLocation>
</comment>
<gene>
    <name evidence="12" type="ORF">EBB54_22695</name>
</gene>
<dbReference type="SUPFAM" id="SSF158472">
    <property type="entry name" value="HAMP domain-like"/>
    <property type="match status" value="1"/>
</dbReference>
<dbReference type="EC" id="2.7.13.3" evidence="3"/>
<evidence type="ECO:0000256" key="5">
    <source>
        <dbReference type="ARBA" id="ARBA00022679"/>
    </source>
</evidence>
<keyword evidence="4" id="KW-0597">Phosphoprotein</keyword>
<evidence type="ECO:0000256" key="6">
    <source>
        <dbReference type="ARBA" id="ARBA00022777"/>
    </source>
</evidence>
<sequence>MKRKQREEKRKRRLTLKMRLALLLFVTAIPLTAMMLGILNMIRDYSVAYNGIIANLKVANEFNITFKEDMEYSMYRVMIGLIDASKFEDGDILEGSTKYATVVKNPANMIQSARYSFGTAIERVPGSDSDIKIKGILSCLDGLETAVGRMIDNSAVPGTYGENEVIWENDIKGLCSMIQDYITQYTYYELINMEKLQKHLEEQMEQTVRIFIALLVAVLAAGFGLSTMVTKSVTIPINSLRQTAERFGMGDLEVRARMYALEEVNVLARTFNTMSDKISELMERTKREQKNLREAELRLHQEQINPHFLYNTLDSIVWLAEGGNNRQVVEMTADLSDFFRTVLSGGNDYITVKEEESHIQSYLKIQKIRYENILDYAICIEPDIEEQVILKMTLQPIVENALYHGIKNKRGGGKIVIRGRREGDRIVFEVEDNGIGMDAARLGEIEKKLRGEKSSLHSKGGFGLNNVAQRIRMYYGDQSDIQITSKKDEGTCVRICLGQPADRD</sequence>
<dbReference type="PROSITE" id="PS50885">
    <property type="entry name" value="HAMP"/>
    <property type="match status" value="1"/>
</dbReference>
<evidence type="ECO:0000256" key="8">
    <source>
        <dbReference type="SAM" id="Coils"/>
    </source>
</evidence>
<dbReference type="PANTHER" id="PTHR34220:SF7">
    <property type="entry name" value="SENSOR HISTIDINE KINASE YPDA"/>
    <property type="match status" value="1"/>
</dbReference>
<dbReference type="GO" id="GO:0000155">
    <property type="term" value="F:phosphorelay sensor kinase activity"/>
    <property type="evidence" value="ECO:0007669"/>
    <property type="project" value="InterPro"/>
</dbReference>
<feature type="transmembrane region" description="Helical" evidence="9">
    <location>
        <begin position="20"/>
        <end position="42"/>
    </location>
</feature>
<keyword evidence="9" id="KW-1133">Transmembrane helix</keyword>
<dbReference type="InterPro" id="IPR005467">
    <property type="entry name" value="His_kinase_dom"/>
</dbReference>